<gene>
    <name evidence="2" type="ORF">H0485_00500</name>
</gene>
<organism evidence="2 3">
    <name type="scientific">Pseudogemmobacter faecipullorum</name>
    <dbReference type="NCBI Taxonomy" id="2755041"/>
    <lineage>
        <taxon>Bacteria</taxon>
        <taxon>Pseudomonadati</taxon>
        <taxon>Pseudomonadota</taxon>
        <taxon>Alphaproteobacteria</taxon>
        <taxon>Rhodobacterales</taxon>
        <taxon>Paracoccaceae</taxon>
        <taxon>Pseudogemmobacter</taxon>
    </lineage>
</organism>
<dbReference type="EMBL" id="JACDXX010000001">
    <property type="protein sequence ID" value="MCB5408485.1"/>
    <property type="molecule type" value="Genomic_DNA"/>
</dbReference>
<dbReference type="Proteomes" id="UP001198571">
    <property type="component" value="Unassembled WGS sequence"/>
</dbReference>
<evidence type="ECO:0000313" key="3">
    <source>
        <dbReference type="Proteomes" id="UP001198571"/>
    </source>
</evidence>
<keyword evidence="1" id="KW-0812">Transmembrane</keyword>
<protein>
    <submittedName>
        <fullName evidence="2">Uncharacterized protein</fullName>
    </submittedName>
</protein>
<comment type="caution">
    <text evidence="2">The sequence shown here is derived from an EMBL/GenBank/DDBJ whole genome shotgun (WGS) entry which is preliminary data.</text>
</comment>
<evidence type="ECO:0000313" key="2">
    <source>
        <dbReference type="EMBL" id="MCB5408485.1"/>
    </source>
</evidence>
<feature type="transmembrane region" description="Helical" evidence="1">
    <location>
        <begin position="49"/>
        <end position="71"/>
    </location>
</feature>
<keyword evidence="1" id="KW-1133">Transmembrane helix</keyword>
<reference evidence="2 3" key="1">
    <citation type="submission" date="2020-07" db="EMBL/GenBank/DDBJ databases">
        <title>Pseudogemmobacter sp. nov., isolated from poultry manure in Taiwan.</title>
        <authorList>
            <person name="Lin S.-Y."/>
            <person name="Tang Y.-S."/>
            <person name="Young C.-C."/>
        </authorList>
    </citation>
    <scope>NUCLEOTIDE SEQUENCE [LARGE SCALE GENOMIC DNA]</scope>
    <source>
        <strain evidence="2 3">CC-YST710</strain>
    </source>
</reference>
<keyword evidence="1" id="KW-0472">Membrane</keyword>
<proteinExistence type="predicted"/>
<sequence>MTGSHSSTESFNNRLRRLEKAHRKGYGFEARGTLGRSSTYKRQFGLGKILRIVLLAFALAWVMKGVILFTVGDALYRERVAGLAMGHDLNPVAATIMAPDPVTRLIASFLGEVFP</sequence>
<dbReference type="RefSeq" id="WP_226933358.1">
    <property type="nucleotide sequence ID" value="NZ_JACDXX010000001.1"/>
</dbReference>
<name>A0ABS8CHX7_9RHOB</name>
<evidence type="ECO:0000256" key="1">
    <source>
        <dbReference type="SAM" id="Phobius"/>
    </source>
</evidence>
<accession>A0ABS8CHX7</accession>
<keyword evidence="3" id="KW-1185">Reference proteome</keyword>